<comment type="caution">
    <text evidence="1">The sequence shown here is derived from an EMBL/GenBank/DDBJ whole genome shotgun (WGS) entry which is preliminary data.</text>
</comment>
<dbReference type="EMBL" id="ABCB02000017">
    <property type="protein sequence ID" value="EDO61895.1"/>
    <property type="molecule type" value="Genomic_DNA"/>
</dbReference>
<reference evidence="1 2" key="2">
    <citation type="submission" date="2007-08" db="EMBL/GenBank/DDBJ databases">
        <authorList>
            <person name="Fulton L."/>
            <person name="Clifton S."/>
            <person name="Fulton B."/>
            <person name="Xu J."/>
            <person name="Minx P."/>
            <person name="Pepin K.H."/>
            <person name="Johnson M."/>
            <person name="Thiruvilangam P."/>
            <person name="Bhonagiri V."/>
            <person name="Nash W.E."/>
            <person name="Wang C."/>
            <person name="Mardis E.R."/>
            <person name="Wilson R.K."/>
        </authorList>
    </citation>
    <scope>NUCLEOTIDE SEQUENCE [LARGE SCALE GENOMIC DNA]</scope>
    <source>
        <strain evidence="1 2">DSM 753</strain>
    </source>
</reference>
<dbReference type="AlphaFoldDB" id="A7VS65"/>
<name>A7VS65_9FIRM</name>
<proteinExistence type="predicted"/>
<evidence type="ECO:0000313" key="1">
    <source>
        <dbReference type="EMBL" id="EDO61895.1"/>
    </source>
</evidence>
<evidence type="ECO:0000313" key="2">
    <source>
        <dbReference type="Proteomes" id="UP000003490"/>
    </source>
</evidence>
<organism evidence="1 2">
    <name type="scientific">[Clostridium] leptum DSM 753</name>
    <dbReference type="NCBI Taxonomy" id="428125"/>
    <lineage>
        <taxon>Bacteria</taxon>
        <taxon>Bacillati</taxon>
        <taxon>Bacillota</taxon>
        <taxon>Clostridia</taxon>
        <taxon>Eubacteriales</taxon>
        <taxon>Oscillospiraceae</taxon>
        <taxon>Oscillospiraceae incertae sedis</taxon>
    </lineage>
</organism>
<gene>
    <name evidence="1" type="ORF">CLOLEP_01402</name>
</gene>
<protein>
    <submittedName>
        <fullName evidence="1">Uncharacterized protein</fullName>
    </submittedName>
</protein>
<reference evidence="1 2" key="1">
    <citation type="submission" date="2007-08" db="EMBL/GenBank/DDBJ databases">
        <title>Draft genome sequence of Clostridium leptum (DSM 753).</title>
        <authorList>
            <person name="Sudarsanam P."/>
            <person name="Ley R."/>
            <person name="Guruge J."/>
            <person name="Turnbaugh P.J."/>
            <person name="Mahowald M."/>
            <person name="Liep D."/>
            <person name="Gordon J."/>
        </authorList>
    </citation>
    <scope>NUCLEOTIDE SEQUENCE [LARGE SCALE GENOMIC DNA]</scope>
    <source>
        <strain evidence="1 2">DSM 753</strain>
    </source>
</reference>
<accession>A7VS65</accession>
<sequence length="36" mass="4377">MQYLKELTELNFHQSPKGEKKHERRCSHFMENVSTL</sequence>
<dbReference type="Proteomes" id="UP000003490">
    <property type="component" value="Unassembled WGS sequence"/>
</dbReference>
<dbReference type="HOGENOM" id="CLU_3355449_0_0_9"/>